<dbReference type="InterPro" id="IPR000182">
    <property type="entry name" value="GNAT_dom"/>
</dbReference>
<dbReference type="Gene3D" id="3.40.630.30">
    <property type="match status" value="1"/>
</dbReference>
<evidence type="ECO:0000313" key="3">
    <source>
        <dbReference type="Proteomes" id="UP000656077"/>
    </source>
</evidence>
<organism evidence="2 3">
    <name type="scientific">Clostridium chromiireducens</name>
    <dbReference type="NCBI Taxonomy" id="225345"/>
    <lineage>
        <taxon>Bacteria</taxon>
        <taxon>Bacillati</taxon>
        <taxon>Bacillota</taxon>
        <taxon>Clostridia</taxon>
        <taxon>Eubacteriales</taxon>
        <taxon>Clostridiaceae</taxon>
        <taxon>Clostridium</taxon>
    </lineage>
</organism>
<dbReference type="Pfam" id="PF13302">
    <property type="entry name" value="Acetyltransf_3"/>
    <property type="match status" value="1"/>
</dbReference>
<dbReference type="PANTHER" id="PTHR43792">
    <property type="entry name" value="GNAT FAMILY, PUTATIVE (AFU_ORTHOLOGUE AFUA_3G00765)-RELATED-RELATED"/>
    <property type="match status" value="1"/>
</dbReference>
<reference evidence="2" key="1">
    <citation type="submission" date="2019-12" db="EMBL/GenBank/DDBJ databases">
        <title>Microbes associate with the intestines of laboratory mice.</title>
        <authorList>
            <person name="Navarre W."/>
            <person name="Wong E."/>
        </authorList>
    </citation>
    <scope>NUCLEOTIDE SEQUENCE</scope>
    <source>
        <strain evidence="2">NM79_F5</strain>
    </source>
</reference>
<feature type="domain" description="N-acetyltransferase" evidence="1">
    <location>
        <begin position="7"/>
        <end position="162"/>
    </location>
</feature>
<dbReference type="PANTHER" id="PTHR43792:SF1">
    <property type="entry name" value="N-ACETYLTRANSFERASE DOMAIN-CONTAINING PROTEIN"/>
    <property type="match status" value="1"/>
</dbReference>
<sequence length="177" mass="20765">MIETERLIINPINEMDYEDICDYGCDEETGEYMIHWPKTREEIKEFIKDRISSMSLENPTWYEFVMRLKATSKVIGNISLMIKGSEAEIGWISNKKYWNNGYMSEAVNAVIKNAFNNLSISKILATCSDKNVGSYRVMEKCNMKRLSLEKNKKAIRKQVEVTYDRYTYVIDKSSYEK</sequence>
<comment type="caution">
    <text evidence="2">The sequence shown here is derived from an EMBL/GenBank/DDBJ whole genome shotgun (WGS) entry which is preliminary data.</text>
</comment>
<proteinExistence type="predicted"/>
<accession>A0A964W411</accession>
<name>A0A964W411_9CLOT</name>
<evidence type="ECO:0000313" key="2">
    <source>
        <dbReference type="EMBL" id="MVX65708.1"/>
    </source>
</evidence>
<protein>
    <submittedName>
        <fullName evidence="2">GNAT family N-acetyltransferase</fullName>
    </submittedName>
</protein>
<dbReference type="PROSITE" id="PS51186">
    <property type="entry name" value="GNAT"/>
    <property type="match status" value="1"/>
</dbReference>
<dbReference type="RefSeq" id="WP_160360398.1">
    <property type="nucleotide sequence ID" value="NZ_WSRQ01000036.1"/>
</dbReference>
<dbReference type="SUPFAM" id="SSF55729">
    <property type="entry name" value="Acyl-CoA N-acyltransferases (Nat)"/>
    <property type="match status" value="1"/>
</dbReference>
<dbReference type="EMBL" id="WSRQ01000036">
    <property type="protein sequence ID" value="MVX65708.1"/>
    <property type="molecule type" value="Genomic_DNA"/>
</dbReference>
<dbReference type="GO" id="GO:0016747">
    <property type="term" value="F:acyltransferase activity, transferring groups other than amino-acyl groups"/>
    <property type="evidence" value="ECO:0007669"/>
    <property type="project" value="InterPro"/>
</dbReference>
<dbReference type="AlphaFoldDB" id="A0A964W411"/>
<dbReference type="InterPro" id="IPR051531">
    <property type="entry name" value="N-acetyltransferase"/>
</dbReference>
<gene>
    <name evidence="2" type="ORF">GKZ28_18680</name>
</gene>
<evidence type="ECO:0000259" key="1">
    <source>
        <dbReference type="PROSITE" id="PS51186"/>
    </source>
</evidence>
<dbReference type="InterPro" id="IPR016181">
    <property type="entry name" value="Acyl_CoA_acyltransferase"/>
</dbReference>
<dbReference type="Proteomes" id="UP000656077">
    <property type="component" value="Unassembled WGS sequence"/>
</dbReference>